<keyword evidence="3" id="KW-0067">ATP-binding</keyword>
<keyword evidence="1" id="KW-0547">Nucleotide-binding</keyword>
<evidence type="ECO:0000256" key="1">
    <source>
        <dbReference type="ARBA" id="ARBA00022741"/>
    </source>
</evidence>
<dbReference type="InterPro" id="IPR003778">
    <property type="entry name" value="CT_A_B"/>
</dbReference>
<accession>A0A941I3V5</accession>
<sequence>MNNQAALSQIGILKSGIQTTIQDLGRTGYRHLGIAQAGALDRYSLILANKLVGNPEHCAGIEIMIGPVEIQFHRDTWFALCGANFGAELNGRPIAKAWRHFARAGQILVLRGAVKEALAYMTVDGGIHNEIVLGSRATDLQAGIGGHFGRALKKGDLLKIGTPQQSQQARRSVGVQQRIWTPEIRAIRGPEYSQFDSDSQKKFWQQAWKVSSQSNRMGYRLIGESNDKRSSNQLTRIEQKELLSHGVVPGVVQVPANGQPIVLLADCQTTGGYPKIACVIEADLWKIAQTPIGQHFCFIEVDQALAMEAQQKWQRELARIHGAANV</sequence>
<dbReference type="GO" id="GO:0016787">
    <property type="term" value="F:hydrolase activity"/>
    <property type="evidence" value="ECO:0007669"/>
    <property type="project" value="UniProtKB-KW"/>
</dbReference>
<dbReference type="PANTHER" id="PTHR43309:SF3">
    <property type="entry name" value="5-OXOPROLINASE SUBUNIT C"/>
    <property type="match status" value="1"/>
</dbReference>
<evidence type="ECO:0000313" key="5">
    <source>
        <dbReference type="EMBL" id="MBR7747275.1"/>
    </source>
</evidence>
<dbReference type="GO" id="GO:0005524">
    <property type="term" value="F:ATP binding"/>
    <property type="evidence" value="ECO:0007669"/>
    <property type="project" value="UniProtKB-KW"/>
</dbReference>
<dbReference type="Gene3D" id="2.40.100.10">
    <property type="entry name" value="Cyclophilin-like"/>
    <property type="match status" value="1"/>
</dbReference>
<dbReference type="SMART" id="SM00797">
    <property type="entry name" value="AHS2"/>
    <property type="match status" value="1"/>
</dbReference>
<keyword evidence="2" id="KW-0378">Hydrolase</keyword>
<dbReference type="NCBIfam" id="TIGR00724">
    <property type="entry name" value="urea_amlyse_rel"/>
    <property type="match status" value="1"/>
</dbReference>
<protein>
    <submittedName>
        <fullName evidence="5">Biotin-dependent carboxyltransferase family protein</fullName>
    </submittedName>
</protein>
<organism evidence="5 6">
    <name type="scientific">Undibacterium baiyunense</name>
    <dbReference type="NCBI Taxonomy" id="2828731"/>
    <lineage>
        <taxon>Bacteria</taxon>
        <taxon>Pseudomonadati</taxon>
        <taxon>Pseudomonadota</taxon>
        <taxon>Betaproteobacteria</taxon>
        <taxon>Burkholderiales</taxon>
        <taxon>Oxalobacteraceae</taxon>
        <taxon>Undibacterium</taxon>
    </lineage>
</organism>
<dbReference type="Proteomes" id="UP000680158">
    <property type="component" value="Unassembled WGS sequence"/>
</dbReference>
<dbReference type="InterPro" id="IPR029000">
    <property type="entry name" value="Cyclophilin-like_dom_sf"/>
</dbReference>
<evidence type="ECO:0000259" key="4">
    <source>
        <dbReference type="SMART" id="SM00797"/>
    </source>
</evidence>
<proteinExistence type="predicted"/>
<reference evidence="5 6" key="1">
    <citation type="submission" date="2021-04" db="EMBL/GenBank/DDBJ databases">
        <title>novel species isolated from subtropical streams in China.</title>
        <authorList>
            <person name="Lu H."/>
        </authorList>
    </citation>
    <scope>NUCLEOTIDE SEQUENCE [LARGE SCALE GENOMIC DNA]</scope>
    <source>
        <strain evidence="5 6">BYS107W</strain>
    </source>
</reference>
<comment type="caution">
    <text evidence="5">The sequence shown here is derived from an EMBL/GenBank/DDBJ whole genome shotgun (WGS) entry which is preliminary data.</text>
</comment>
<dbReference type="SUPFAM" id="SSF50891">
    <property type="entry name" value="Cyclophilin-like"/>
    <property type="match status" value="1"/>
</dbReference>
<dbReference type="AlphaFoldDB" id="A0A941I3V5"/>
<name>A0A941I3V5_9BURK</name>
<feature type="domain" description="Carboxyltransferase" evidence="4">
    <location>
        <begin position="31"/>
        <end position="316"/>
    </location>
</feature>
<dbReference type="RefSeq" id="WP_212684657.1">
    <property type="nucleotide sequence ID" value="NZ_JAGSPM010000006.1"/>
</dbReference>
<dbReference type="EMBL" id="JAGSPM010000006">
    <property type="protein sequence ID" value="MBR7747275.1"/>
    <property type="molecule type" value="Genomic_DNA"/>
</dbReference>
<keyword evidence="6" id="KW-1185">Reference proteome</keyword>
<dbReference type="PANTHER" id="PTHR43309">
    <property type="entry name" value="5-OXOPROLINASE SUBUNIT C"/>
    <property type="match status" value="1"/>
</dbReference>
<dbReference type="Pfam" id="PF02626">
    <property type="entry name" value="CT_A_B"/>
    <property type="match status" value="1"/>
</dbReference>
<evidence type="ECO:0000256" key="3">
    <source>
        <dbReference type="ARBA" id="ARBA00022840"/>
    </source>
</evidence>
<evidence type="ECO:0000313" key="6">
    <source>
        <dbReference type="Proteomes" id="UP000680158"/>
    </source>
</evidence>
<dbReference type="InterPro" id="IPR052708">
    <property type="entry name" value="PxpC"/>
</dbReference>
<evidence type="ECO:0000256" key="2">
    <source>
        <dbReference type="ARBA" id="ARBA00022801"/>
    </source>
</evidence>
<gene>
    <name evidence="5" type="ORF">KDM92_11830</name>
</gene>